<dbReference type="Proteomes" id="UP000239425">
    <property type="component" value="Unassembled WGS sequence"/>
</dbReference>
<accession>A0A2S5RE53</accession>
<evidence type="ECO:0000313" key="2">
    <source>
        <dbReference type="Proteomes" id="UP000239425"/>
    </source>
</evidence>
<evidence type="ECO:0000313" key="1">
    <source>
        <dbReference type="EMBL" id="PPE05568.1"/>
    </source>
</evidence>
<proteinExistence type="predicted"/>
<organism evidence="1 2">
    <name type="scientific">Holospora curviuscula</name>
    <dbReference type="NCBI Taxonomy" id="1082868"/>
    <lineage>
        <taxon>Bacteria</taxon>
        <taxon>Pseudomonadati</taxon>
        <taxon>Pseudomonadota</taxon>
        <taxon>Alphaproteobacteria</taxon>
        <taxon>Holosporales</taxon>
        <taxon>Holosporaceae</taxon>
        <taxon>Holospora</taxon>
    </lineage>
</organism>
<protein>
    <submittedName>
        <fullName evidence="1">Uncharacterized protein</fullName>
    </submittedName>
</protein>
<dbReference type="EMBL" id="PHHC01000064">
    <property type="protein sequence ID" value="PPE05568.1"/>
    <property type="molecule type" value="Genomic_DNA"/>
</dbReference>
<dbReference type="AlphaFoldDB" id="A0A2S5RE53"/>
<keyword evidence="2" id="KW-1185">Reference proteome</keyword>
<comment type="caution">
    <text evidence="1">The sequence shown here is derived from an EMBL/GenBank/DDBJ whole genome shotgun (WGS) entry which is preliminary data.</text>
</comment>
<reference evidence="1 2" key="1">
    <citation type="submission" date="2017-11" db="EMBL/GenBank/DDBJ databases">
        <title>Comparative genomic analysis of Holospora spp., intranuclear symbionts of paramecia.</title>
        <authorList>
            <person name="Garushyants S.K."/>
            <person name="Beliavskaya A."/>
            <person name="Malko D.B."/>
            <person name="Logacheva M.D."/>
            <person name="Rautian M.S."/>
            <person name="Gelfand M.S."/>
        </authorList>
    </citation>
    <scope>NUCLEOTIDE SEQUENCE [LARGE SCALE GENOMIC DNA]</scope>
    <source>
        <strain evidence="2">02AZ16</strain>
    </source>
</reference>
<gene>
    <name evidence="1" type="ORF">HCUR_00214</name>
</gene>
<sequence length="116" mass="13660">MESSIIHDNTRVFWDIDEEHFLYSTHQYLYSTRKQSIPKVEPIKVPIAFVLSICSIFCTQNSGLRNTAFLLNNTREFLTYHGQVHVHQLCCLIHHAFGTIQIFFLDPLLDDLRFFL</sequence>
<name>A0A2S5RE53_9PROT</name>